<feature type="domain" description="Erythromycin biosynthesis protein CIII-like C-terminal" evidence="3">
    <location>
        <begin position="298"/>
        <end position="416"/>
    </location>
</feature>
<dbReference type="InterPro" id="IPR002213">
    <property type="entry name" value="UDP_glucos_trans"/>
</dbReference>
<evidence type="ECO:0000256" key="1">
    <source>
        <dbReference type="ARBA" id="ARBA00022676"/>
    </source>
</evidence>
<dbReference type="PANTHER" id="PTHR48043:SF145">
    <property type="entry name" value="FI06409P-RELATED"/>
    <property type="match status" value="1"/>
</dbReference>
<proteinExistence type="predicted"/>
<dbReference type="InterPro" id="IPR050271">
    <property type="entry name" value="UDP-glycosyltransferase"/>
</dbReference>
<dbReference type="InterPro" id="IPR010610">
    <property type="entry name" value="EryCIII-like_C"/>
</dbReference>
<evidence type="ECO:0000259" key="3">
    <source>
        <dbReference type="Pfam" id="PF06722"/>
    </source>
</evidence>
<dbReference type="GO" id="GO:0016758">
    <property type="term" value="F:hexosyltransferase activity"/>
    <property type="evidence" value="ECO:0007669"/>
    <property type="project" value="UniProtKB-ARBA"/>
</dbReference>
<dbReference type="PANTHER" id="PTHR48043">
    <property type="entry name" value="EG:EG0003.4 PROTEIN-RELATED"/>
    <property type="match status" value="1"/>
</dbReference>
<organism evidence="4 5">
    <name type="scientific">Chitinophaga filiformis</name>
    <name type="common">Myxococcus filiformis</name>
    <name type="synonym">Flexibacter filiformis</name>
    <dbReference type="NCBI Taxonomy" id="104663"/>
    <lineage>
        <taxon>Bacteria</taxon>
        <taxon>Pseudomonadati</taxon>
        <taxon>Bacteroidota</taxon>
        <taxon>Chitinophagia</taxon>
        <taxon>Chitinophagales</taxon>
        <taxon>Chitinophagaceae</taxon>
        <taxon>Chitinophaga</taxon>
    </lineage>
</organism>
<sequence>MTKHDQQLKGKKILFGTVPADGHFNPLTGLAKHLQASGCDVRWYASPLFTKKLEKLGIHHYPFVKALDLNQDNLGTVLPQRALIEDPAAKLDFDMIEVFAKRGPEYYEDIKEIYQSFPFDIMIADSVFTAIPFVKSLMNIPVLSIGIVPLAENSVDLAPYGMALPPATNEAEKAKYAELRELMTTVVFKKSTDTYDDILNSYNIPHERSFLFDLLIREATSYLQIGTPSFEYERSDIGKNVRFVGALMAYSERQQTPWFDERLKKYKKVVLLTQGTVERDINKLIIPTLEAFKGSDVLVVTATANNQTAALRAQYPQDNIIVEDYIPFDEIMPYTNVYVTNGGYGGTLLSIKHKVPMVAAGIHEGKSEICARIGYFKLGINLVTDTPTSEQVKDAVNKVLADGSYKEHVVRLADEINTYNAIETSAGYVAQLIQVHAASAVAQ</sequence>
<protein>
    <submittedName>
        <fullName evidence="4">Glycosyltransferase, MGT family</fullName>
    </submittedName>
</protein>
<dbReference type="GO" id="GO:0008194">
    <property type="term" value="F:UDP-glycosyltransferase activity"/>
    <property type="evidence" value="ECO:0007669"/>
    <property type="project" value="InterPro"/>
</dbReference>
<dbReference type="EMBL" id="FNBN01000005">
    <property type="protein sequence ID" value="SDG63748.1"/>
    <property type="molecule type" value="Genomic_DNA"/>
</dbReference>
<dbReference type="OrthoDB" id="6620093at2"/>
<dbReference type="SUPFAM" id="SSF53756">
    <property type="entry name" value="UDP-Glycosyltransferase/glycogen phosphorylase"/>
    <property type="match status" value="1"/>
</dbReference>
<name>A0A1G7VW30_CHIFI</name>
<dbReference type="Pfam" id="PF06722">
    <property type="entry name" value="EryCIII-like_C"/>
    <property type="match status" value="1"/>
</dbReference>
<keyword evidence="1" id="KW-0328">Glycosyltransferase</keyword>
<dbReference type="Proteomes" id="UP000199045">
    <property type="component" value="Unassembled WGS sequence"/>
</dbReference>
<evidence type="ECO:0000256" key="2">
    <source>
        <dbReference type="ARBA" id="ARBA00022679"/>
    </source>
</evidence>
<evidence type="ECO:0000313" key="4">
    <source>
        <dbReference type="EMBL" id="SDG63748.1"/>
    </source>
</evidence>
<gene>
    <name evidence="4" type="ORF">SAMN04488121_105302</name>
</gene>
<dbReference type="CDD" id="cd03784">
    <property type="entry name" value="GT1_Gtf-like"/>
    <property type="match status" value="1"/>
</dbReference>
<reference evidence="4 5" key="1">
    <citation type="submission" date="2016-10" db="EMBL/GenBank/DDBJ databases">
        <authorList>
            <person name="de Groot N.N."/>
        </authorList>
    </citation>
    <scope>NUCLEOTIDE SEQUENCE [LARGE SCALE GENOMIC DNA]</scope>
    <source>
        <strain evidence="4 5">DSM 527</strain>
    </source>
</reference>
<keyword evidence="2 4" id="KW-0808">Transferase</keyword>
<dbReference type="Gene3D" id="3.40.50.2000">
    <property type="entry name" value="Glycogen Phosphorylase B"/>
    <property type="match status" value="2"/>
</dbReference>
<accession>A0A1G7VW30</accession>
<dbReference type="RefSeq" id="WP_089834948.1">
    <property type="nucleotide sequence ID" value="NZ_FNBN01000005.1"/>
</dbReference>
<dbReference type="STRING" id="104663.SAMN04488121_105302"/>
<evidence type="ECO:0000313" key="5">
    <source>
        <dbReference type="Proteomes" id="UP000199045"/>
    </source>
</evidence>
<dbReference type="AlphaFoldDB" id="A0A1G7VW30"/>